<protein>
    <submittedName>
        <fullName evidence="1">Uncharacterized protein</fullName>
    </submittedName>
</protein>
<evidence type="ECO:0000313" key="1">
    <source>
        <dbReference type="EMBL" id="GGL19633.1"/>
    </source>
</evidence>
<keyword evidence="2" id="KW-1185">Reference proteome</keyword>
<evidence type="ECO:0000313" key="2">
    <source>
        <dbReference type="Proteomes" id="UP000604341"/>
    </source>
</evidence>
<proteinExistence type="predicted"/>
<gene>
    <name evidence="1" type="ORF">GCM10010844_43240</name>
</gene>
<dbReference type="EMBL" id="BMPE01000034">
    <property type="protein sequence ID" value="GGL19633.1"/>
    <property type="molecule type" value="Genomic_DNA"/>
</dbReference>
<comment type="caution">
    <text evidence="1">The sequence shown here is derived from an EMBL/GenBank/DDBJ whole genome shotgun (WGS) entry which is preliminary data.</text>
</comment>
<name>A0ABQ2FRG5_9DEIO</name>
<dbReference type="Proteomes" id="UP000604341">
    <property type="component" value="Unassembled WGS sequence"/>
</dbReference>
<reference evidence="2" key="1">
    <citation type="journal article" date="2019" name="Int. J. Syst. Evol. Microbiol.">
        <title>The Global Catalogue of Microorganisms (GCM) 10K type strain sequencing project: providing services to taxonomists for standard genome sequencing and annotation.</title>
        <authorList>
            <consortium name="The Broad Institute Genomics Platform"/>
            <consortium name="The Broad Institute Genome Sequencing Center for Infectious Disease"/>
            <person name="Wu L."/>
            <person name="Ma J."/>
        </authorList>
    </citation>
    <scope>NUCLEOTIDE SEQUENCE [LARGE SCALE GENOMIC DNA]</scope>
    <source>
        <strain evidence="2">JCM 19173</strain>
    </source>
</reference>
<sequence>MLTSEEQAVFRARGAFRGGLTLGALAGITGRSGTLPILFGLIEHSLILQAEGAPPRWSRLEPVRSYAAQTLRGATDAEALLATTAASIAVRRRSRSATLCRRASTGR</sequence>
<organism evidence="1 2">
    <name type="scientific">Deinococcus radiotolerans</name>
    <dbReference type="NCBI Taxonomy" id="1309407"/>
    <lineage>
        <taxon>Bacteria</taxon>
        <taxon>Thermotogati</taxon>
        <taxon>Deinococcota</taxon>
        <taxon>Deinococci</taxon>
        <taxon>Deinococcales</taxon>
        <taxon>Deinococcaceae</taxon>
        <taxon>Deinococcus</taxon>
    </lineage>
</organism>
<accession>A0ABQ2FRG5</accession>